<evidence type="ECO:0000256" key="1">
    <source>
        <dbReference type="SAM" id="Phobius"/>
    </source>
</evidence>
<dbReference type="GeneID" id="56081472"/>
<keyword evidence="1" id="KW-0812">Transmembrane</keyword>
<keyword evidence="1" id="KW-1133">Transmembrane helix</keyword>
<dbReference type="RefSeq" id="WP_179920439.1">
    <property type="nucleotide sequence ID" value="NZ_CP058909.1"/>
</dbReference>
<dbReference type="InterPro" id="IPR055713">
    <property type="entry name" value="DUF7289"/>
</dbReference>
<organism evidence="2 3">
    <name type="scientific">Halosimplex pelagicum</name>
    <dbReference type="NCBI Taxonomy" id="869886"/>
    <lineage>
        <taxon>Archaea</taxon>
        <taxon>Methanobacteriati</taxon>
        <taxon>Methanobacteriota</taxon>
        <taxon>Stenosarchaea group</taxon>
        <taxon>Halobacteria</taxon>
        <taxon>Halobacteriales</taxon>
        <taxon>Haloarculaceae</taxon>
        <taxon>Halosimplex</taxon>
    </lineage>
</organism>
<keyword evidence="3" id="KW-1185">Reference proteome</keyword>
<accession>A0A7D5TSJ2</accession>
<keyword evidence="1" id="KW-0472">Membrane</keyword>
<dbReference type="Proteomes" id="UP000509346">
    <property type="component" value="Chromosome"/>
</dbReference>
<dbReference type="EMBL" id="CP058909">
    <property type="protein sequence ID" value="QLH80614.1"/>
    <property type="molecule type" value="Genomic_DNA"/>
</dbReference>
<evidence type="ECO:0000313" key="2">
    <source>
        <dbReference type="EMBL" id="QLH80614.1"/>
    </source>
</evidence>
<dbReference type="OrthoDB" id="118051at2157"/>
<reference evidence="2 3" key="1">
    <citation type="submission" date="2020-07" db="EMBL/GenBank/DDBJ databases">
        <title>Halosimplex litoreum sp. nov. and Halosimplex rubrum sp. nov., isolated from different salt environments.</title>
        <authorList>
            <person name="Cui H."/>
        </authorList>
    </citation>
    <scope>NUCLEOTIDE SEQUENCE [LARGE SCALE GENOMIC DNA]</scope>
    <source>
        <strain evidence="2 3">R2</strain>
    </source>
</reference>
<dbReference type="Pfam" id="PF23960">
    <property type="entry name" value="DUF7289"/>
    <property type="match status" value="1"/>
</dbReference>
<dbReference type="AlphaFoldDB" id="A0A7D5TSJ2"/>
<protein>
    <submittedName>
        <fullName evidence="2">Uncharacterized protein</fullName>
    </submittedName>
</protein>
<dbReference type="KEGG" id="hpel:HZS54_02745"/>
<feature type="transmembrane region" description="Helical" evidence="1">
    <location>
        <begin position="12"/>
        <end position="35"/>
    </location>
</feature>
<name>A0A7D5TSJ2_9EURY</name>
<gene>
    <name evidence="2" type="ORF">HZS54_02745</name>
</gene>
<evidence type="ECO:0000313" key="3">
    <source>
        <dbReference type="Proteomes" id="UP000509346"/>
    </source>
</evidence>
<sequence length="249" mass="26979">MRLHRDDRGVRNLVGFTLTFAIIVVAVGFVATTGYQQLGDLSRNEQLDNAESAMELVASDVRQLEGSQAVVRTNDLSLSGGSLTVLDGPTMRVRAEDTDFDETFDIGGLQYAYGRSTITVENGGVFWTNGEGNTATVDRPALTCTDEHAMVSVVRLTAASTNQTGADYVSVTTERQSSELRFPMNRTGEDSMAAADELRVTVDSPRSAAWGRYFEDAGNWTAGASADTYRCDGIDAMYVRETVVSVSIR</sequence>
<proteinExistence type="predicted"/>